<dbReference type="Proteomes" id="UP000232412">
    <property type="component" value="Unassembled WGS sequence"/>
</dbReference>
<keyword evidence="1" id="KW-0472">Membrane</keyword>
<protein>
    <recommendedName>
        <fullName evidence="4">PEFG-CTERM sorting domain-containing protein</fullName>
    </recommendedName>
</protein>
<feature type="transmembrane region" description="Helical" evidence="1">
    <location>
        <begin position="154"/>
        <end position="174"/>
    </location>
</feature>
<evidence type="ECO:0000313" key="2">
    <source>
        <dbReference type="EMBL" id="SHO42518.1"/>
    </source>
</evidence>
<dbReference type="OrthoDB" id="4997at2157"/>
<keyword evidence="3" id="KW-1185">Reference proteome</keyword>
<dbReference type="Gene3D" id="2.60.40.1930">
    <property type="match status" value="1"/>
</dbReference>
<dbReference type="RefSeq" id="WP_101008826.1">
    <property type="nucleotide sequence ID" value="NZ_FRFC01000001.1"/>
</dbReference>
<proteinExistence type="predicted"/>
<organism evidence="2 3">
    <name type="scientific">Nitrosotalea sinensis</name>
    <dbReference type="NCBI Taxonomy" id="1499975"/>
    <lineage>
        <taxon>Archaea</taxon>
        <taxon>Nitrososphaerota</taxon>
        <taxon>Nitrososphaeria</taxon>
        <taxon>Nitrosotaleales</taxon>
        <taxon>Nitrosotaleaceae</taxon>
        <taxon>Nitrosotalea</taxon>
    </lineage>
</organism>
<dbReference type="AlphaFoldDB" id="A0A2H1EDX8"/>
<keyword evidence="1" id="KW-0812">Transmembrane</keyword>
<dbReference type="InterPro" id="IPR027560">
    <property type="entry name" value="PEFG-CTERM"/>
</dbReference>
<dbReference type="NCBIfam" id="TIGR04296">
    <property type="entry name" value="PEFG-CTERM"/>
    <property type="match status" value="1"/>
</dbReference>
<sequence length="184" mass="19312">MSTHKEYALIAILATAAVVGIMPAFAANNPYSACPDCPDNNSTGQQTPPISLTVATDKPVYDHNSQIMITGHVANPYPGQNVAVKITSPSGNVVSVAQVTLDNNGNFVTKASTVGNMWFENGQYTITAQYGDEQARVNSAVFQLAGEAPAIPEFGPIAALVLAIAIISIIAVSAKTGLRFMPKY</sequence>
<reference evidence="3" key="1">
    <citation type="submission" date="2016-12" db="EMBL/GenBank/DDBJ databases">
        <authorList>
            <person name="Herbold C."/>
        </authorList>
    </citation>
    <scope>NUCLEOTIDE SEQUENCE [LARGE SCALE GENOMIC DNA]</scope>
</reference>
<gene>
    <name evidence="2" type="ORF">NSIN_10056</name>
</gene>
<evidence type="ECO:0000256" key="1">
    <source>
        <dbReference type="SAM" id="Phobius"/>
    </source>
</evidence>
<accession>A0A2H1EDX8</accession>
<evidence type="ECO:0000313" key="3">
    <source>
        <dbReference type="Proteomes" id="UP000232412"/>
    </source>
</evidence>
<name>A0A2H1EDX8_9ARCH</name>
<evidence type="ECO:0008006" key="4">
    <source>
        <dbReference type="Google" id="ProtNLM"/>
    </source>
</evidence>
<keyword evidence="1" id="KW-1133">Transmembrane helix</keyword>
<dbReference type="EMBL" id="FRFC01000001">
    <property type="protein sequence ID" value="SHO42518.1"/>
    <property type="molecule type" value="Genomic_DNA"/>
</dbReference>